<dbReference type="InterPro" id="IPR037401">
    <property type="entry name" value="SnoaL-like"/>
</dbReference>
<dbReference type="Gene3D" id="3.10.450.50">
    <property type="match status" value="1"/>
</dbReference>
<keyword evidence="3" id="KW-1185">Reference proteome</keyword>
<evidence type="ECO:0000259" key="1">
    <source>
        <dbReference type="Pfam" id="PF12680"/>
    </source>
</evidence>
<dbReference type="OrthoDB" id="1886670at2759"/>
<feature type="domain" description="SnoaL-like" evidence="1">
    <location>
        <begin position="89"/>
        <end position="185"/>
    </location>
</feature>
<evidence type="ECO:0000313" key="2">
    <source>
        <dbReference type="EMBL" id="GAU47215.1"/>
    </source>
</evidence>
<sequence length="252" mass="28547">MTMASLTQSQFCFLLEACTSSKNTTNKRSCIARLYNNKTHFVNLVAKPKLLPNLRKKCSIDKWKARGSDDGSCGVSPEFLPNPSPVHIVHEFYKAFNKKDTETLKQFLSPNCVYQDLLFYTAYEGQESIIGFWQSAMDAMGPNIQVFVEDVKESNVMMVTAFMHLEWKDKKLPFTNGCRFFTFEEVEGKLLISKITCVEEFPLKPGELVLKLIKGIGKILDSYPLAAAAMLDSHAAQDRGTDMHFDIFGRKD</sequence>
<dbReference type="EMBL" id="DF974292">
    <property type="protein sequence ID" value="GAU47215.1"/>
    <property type="molecule type" value="Genomic_DNA"/>
</dbReference>
<accession>A0A2Z6PDF6</accession>
<proteinExistence type="predicted"/>
<dbReference type="PANTHER" id="PTHR33698:SF5">
    <property type="entry name" value="NTF2-LIKE DOMAIN-CONTAINING PROTEIN-RELATED"/>
    <property type="match status" value="1"/>
</dbReference>
<name>A0A2Z6PDF6_TRISU</name>
<protein>
    <recommendedName>
        <fullName evidence="1">SnoaL-like domain-containing protein</fullName>
    </recommendedName>
</protein>
<dbReference type="Proteomes" id="UP000242715">
    <property type="component" value="Unassembled WGS sequence"/>
</dbReference>
<dbReference type="Pfam" id="PF12680">
    <property type="entry name" value="SnoaL_2"/>
    <property type="match status" value="1"/>
</dbReference>
<dbReference type="InterPro" id="IPR032710">
    <property type="entry name" value="NTF2-like_dom_sf"/>
</dbReference>
<dbReference type="SUPFAM" id="SSF54427">
    <property type="entry name" value="NTF2-like"/>
    <property type="match status" value="1"/>
</dbReference>
<gene>
    <name evidence="2" type="ORF">TSUD_403560</name>
</gene>
<organism evidence="2 3">
    <name type="scientific">Trifolium subterraneum</name>
    <name type="common">Subterranean clover</name>
    <dbReference type="NCBI Taxonomy" id="3900"/>
    <lineage>
        <taxon>Eukaryota</taxon>
        <taxon>Viridiplantae</taxon>
        <taxon>Streptophyta</taxon>
        <taxon>Embryophyta</taxon>
        <taxon>Tracheophyta</taxon>
        <taxon>Spermatophyta</taxon>
        <taxon>Magnoliopsida</taxon>
        <taxon>eudicotyledons</taxon>
        <taxon>Gunneridae</taxon>
        <taxon>Pentapetalae</taxon>
        <taxon>rosids</taxon>
        <taxon>fabids</taxon>
        <taxon>Fabales</taxon>
        <taxon>Fabaceae</taxon>
        <taxon>Papilionoideae</taxon>
        <taxon>50 kb inversion clade</taxon>
        <taxon>NPAAA clade</taxon>
        <taxon>Hologalegina</taxon>
        <taxon>IRL clade</taxon>
        <taxon>Trifolieae</taxon>
        <taxon>Trifolium</taxon>
    </lineage>
</organism>
<evidence type="ECO:0000313" key="3">
    <source>
        <dbReference type="Proteomes" id="UP000242715"/>
    </source>
</evidence>
<reference evidence="3" key="1">
    <citation type="journal article" date="2017" name="Front. Plant Sci.">
        <title>Climate Clever Clovers: New Paradigm to Reduce the Environmental Footprint of Ruminants by Breeding Low Methanogenic Forages Utilizing Haplotype Variation.</title>
        <authorList>
            <person name="Kaur P."/>
            <person name="Appels R."/>
            <person name="Bayer P.E."/>
            <person name="Keeble-Gagnere G."/>
            <person name="Wang J."/>
            <person name="Hirakawa H."/>
            <person name="Shirasawa K."/>
            <person name="Vercoe P."/>
            <person name="Stefanova K."/>
            <person name="Durmic Z."/>
            <person name="Nichols P."/>
            <person name="Revell C."/>
            <person name="Isobe S.N."/>
            <person name="Edwards D."/>
            <person name="Erskine W."/>
        </authorList>
    </citation>
    <scope>NUCLEOTIDE SEQUENCE [LARGE SCALE GENOMIC DNA]</scope>
    <source>
        <strain evidence="3">cv. Daliak</strain>
    </source>
</reference>
<dbReference type="AlphaFoldDB" id="A0A2Z6PDF6"/>
<dbReference type="PANTHER" id="PTHR33698">
    <property type="entry name" value="NUCLEAR TRANSPORT FACTOR 2 (NTF2)-LIKE PROTEIN"/>
    <property type="match status" value="1"/>
</dbReference>